<protein>
    <submittedName>
        <fullName evidence="1">Uncharacterized protein</fullName>
    </submittedName>
</protein>
<accession>A0AAV2VND3</accession>
<proteinExistence type="predicted"/>
<reference evidence="1 2" key="1">
    <citation type="journal article" date="2013" name="ISME J.">
        <title>Comparative genomics of pathogenic lineages of Vibrio nigripulchritudo identifies virulence-associated traits.</title>
        <authorList>
            <person name="Goudenege D."/>
            <person name="Labreuche Y."/>
            <person name="Krin E."/>
            <person name="Ansquer D."/>
            <person name="Mangenot S."/>
            <person name="Calteau A."/>
            <person name="Medigue C."/>
            <person name="Mazel D."/>
            <person name="Polz M.F."/>
            <person name="Le Roux F."/>
        </authorList>
    </citation>
    <scope>NUCLEOTIDE SEQUENCE [LARGE SCALE GENOMIC DNA]</scope>
    <source>
        <strain evidence="1 2">SOn1</strain>
    </source>
</reference>
<organism evidence="1 2">
    <name type="scientific">Vibrio nigripulchritudo SOn1</name>
    <dbReference type="NCBI Taxonomy" id="1238450"/>
    <lineage>
        <taxon>Bacteria</taxon>
        <taxon>Pseudomonadati</taxon>
        <taxon>Pseudomonadota</taxon>
        <taxon>Gammaproteobacteria</taxon>
        <taxon>Vibrionales</taxon>
        <taxon>Vibrionaceae</taxon>
        <taxon>Vibrio</taxon>
    </lineage>
</organism>
<dbReference type="Proteomes" id="UP000018211">
    <property type="component" value="Unassembled WGS sequence"/>
</dbReference>
<dbReference type="AlphaFoldDB" id="A0AAV2VND3"/>
<evidence type="ECO:0000313" key="2">
    <source>
        <dbReference type="Proteomes" id="UP000018211"/>
    </source>
</evidence>
<comment type="caution">
    <text evidence="1">The sequence shown here is derived from an EMBL/GenBank/DDBJ whole genome shotgun (WGS) entry which is preliminary data.</text>
</comment>
<sequence length="49" mass="5415">MSLEFVDLSLTVVIQIIGNEVDIFFLNNLIAFQKGNKSNSRNAKNSSGK</sequence>
<dbReference type="EMBL" id="CAOF01000082">
    <property type="protein sequence ID" value="CCO46243.1"/>
    <property type="molecule type" value="Genomic_DNA"/>
</dbReference>
<name>A0AAV2VND3_9VIBR</name>
<gene>
    <name evidence="1" type="ORF">VIBNISOn1_1720043</name>
</gene>
<evidence type="ECO:0000313" key="1">
    <source>
        <dbReference type="EMBL" id="CCO46243.1"/>
    </source>
</evidence>